<evidence type="ECO:0000313" key="2">
    <source>
        <dbReference type="EMBL" id="GBN87617.1"/>
    </source>
</evidence>
<dbReference type="InterPro" id="IPR006579">
    <property type="entry name" value="Pre_C2HC_dom"/>
</dbReference>
<dbReference type="EMBL" id="BGPR01021879">
    <property type="protein sequence ID" value="GBN87617.1"/>
    <property type="molecule type" value="Genomic_DNA"/>
</dbReference>
<accession>A0A4Y2SHM1</accession>
<evidence type="ECO:0000259" key="1">
    <source>
        <dbReference type="Pfam" id="PF07530"/>
    </source>
</evidence>
<feature type="domain" description="Pre-C2HC" evidence="1">
    <location>
        <begin position="5"/>
        <end position="68"/>
    </location>
</feature>
<sequence>MEIPEIIQNLEEKIYTIGRASQIKNYKEKRPLPLCLIDVQKYGNYANIYNEKQLCYLKVTIVPYRQRKKATICFNCSGYFHSARNCQMHPKCIKCNGQHTTRERSIKETITDPTFINCGDTGHLAVWKGCKALPTIKKHANRLNICPSRNKQEQER</sequence>
<reference evidence="2 3" key="1">
    <citation type="journal article" date="2019" name="Sci. Rep.">
        <title>Orb-weaving spider Araneus ventricosus genome elucidates the spidroin gene catalogue.</title>
        <authorList>
            <person name="Kono N."/>
            <person name="Nakamura H."/>
            <person name="Ohtoshi R."/>
            <person name="Moran D.A.P."/>
            <person name="Shinohara A."/>
            <person name="Yoshida Y."/>
            <person name="Fujiwara M."/>
            <person name="Mori M."/>
            <person name="Tomita M."/>
            <person name="Arakawa K."/>
        </authorList>
    </citation>
    <scope>NUCLEOTIDE SEQUENCE [LARGE SCALE GENOMIC DNA]</scope>
</reference>
<organism evidence="2 3">
    <name type="scientific">Araneus ventricosus</name>
    <name type="common">Orbweaver spider</name>
    <name type="synonym">Epeira ventricosa</name>
    <dbReference type="NCBI Taxonomy" id="182803"/>
    <lineage>
        <taxon>Eukaryota</taxon>
        <taxon>Metazoa</taxon>
        <taxon>Ecdysozoa</taxon>
        <taxon>Arthropoda</taxon>
        <taxon>Chelicerata</taxon>
        <taxon>Arachnida</taxon>
        <taxon>Araneae</taxon>
        <taxon>Araneomorphae</taxon>
        <taxon>Entelegynae</taxon>
        <taxon>Araneoidea</taxon>
        <taxon>Araneidae</taxon>
        <taxon>Araneus</taxon>
    </lineage>
</organism>
<evidence type="ECO:0000313" key="3">
    <source>
        <dbReference type="Proteomes" id="UP000499080"/>
    </source>
</evidence>
<dbReference type="Pfam" id="PF07530">
    <property type="entry name" value="PRE_C2HC"/>
    <property type="match status" value="1"/>
</dbReference>
<dbReference type="Proteomes" id="UP000499080">
    <property type="component" value="Unassembled WGS sequence"/>
</dbReference>
<gene>
    <name evidence="2" type="ORF">AVEN_84679_1</name>
</gene>
<protein>
    <recommendedName>
        <fullName evidence="1">Pre-C2HC domain-containing protein</fullName>
    </recommendedName>
</protein>
<comment type="caution">
    <text evidence="2">The sequence shown here is derived from an EMBL/GenBank/DDBJ whole genome shotgun (WGS) entry which is preliminary data.</text>
</comment>
<keyword evidence="3" id="KW-1185">Reference proteome</keyword>
<dbReference type="AlphaFoldDB" id="A0A4Y2SHM1"/>
<proteinExistence type="predicted"/>
<name>A0A4Y2SHM1_ARAVE</name>